<evidence type="ECO:0000313" key="4">
    <source>
        <dbReference type="WBParaSite" id="TCNE_0001230901-mRNA-1"/>
    </source>
</evidence>
<dbReference type="Proteomes" id="UP000050794">
    <property type="component" value="Unassembled WGS sequence"/>
</dbReference>
<keyword evidence="3" id="KW-1185">Reference proteome</keyword>
<feature type="compositionally biased region" description="Low complexity" evidence="1">
    <location>
        <begin position="497"/>
        <end position="516"/>
    </location>
</feature>
<sequence>MVKPSKVRRELAADKKADVEREKIQVINEIDEELKMRQEELYEGEREIRTKQGAHQVNIFEEASFEASSSPEKDRLMGLKSEVDRANFILHRFQKENIYNFKLKIVELNGASKPCVRFTDRRIKMYGDLSPTEFAALAEKLVELNVACTVVTEEEKRQMGELLFRRCREIPILVKMGGGRPSTIMQTAIVNSTNEAARKRRTTVAELRKTLASRRSTFSSRLFGGLNEKDEDEHAYERRQFVRSVQCMCADRKEKRELRKGGCISMLLDILSDIHNNMLTLRSIDKGVVNGMPFLTGICTLAQLDAQLDVIMDILSSSATLLPDAGSSTTEDDNTEVRTLVLDNIEGMIPRIITSLGKAAFWMDERLGEKQLSRKENEAYMIGLRAAVDEVCEESDDIYRRFSVMRSIVSQIITKTSEALKEACKSYKETPNEGLLFGVIRPLFLVLRSPGRSNADVVLQQLTDILNRSSNSSFPRLEGLTAILQKAVQKCSGGSTSSPFRSRPPLARPRLPNSPRDAVTSGMKAV</sequence>
<dbReference type="AlphaFoldDB" id="A0A183UUY9"/>
<evidence type="ECO:0000256" key="1">
    <source>
        <dbReference type="SAM" id="MobiDB-lite"/>
    </source>
</evidence>
<feature type="region of interest" description="Disordered" evidence="1">
    <location>
        <begin position="491"/>
        <end position="526"/>
    </location>
</feature>
<organism evidence="3 4">
    <name type="scientific">Toxocara canis</name>
    <name type="common">Canine roundworm</name>
    <dbReference type="NCBI Taxonomy" id="6265"/>
    <lineage>
        <taxon>Eukaryota</taxon>
        <taxon>Metazoa</taxon>
        <taxon>Ecdysozoa</taxon>
        <taxon>Nematoda</taxon>
        <taxon>Chromadorea</taxon>
        <taxon>Rhabditida</taxon>
        <taxon>Spirurina</taxon>
        <taxon>Ascaridomorpha</taxon>
        <taxon>Ascaridoidea</taxon>
        <taxon>Toxocaridae</taxon>
        <taxon>Toxocara</taxon>
    </lineage>
</organism>
<evidence type="ECO:0000313" key="2">
    <source>
        <dbReference type="EMBL" id="VDM43630.1"/>
    </source>
</evidence>
<protein>
    <submittedName>
        <fullName evidence="4">HECT domain-containing protein</fullName>
    </submittedName>
</protein>
<accession>A0A183UUY9</accession>
<dbReference type="WBParaSite" id="TCNE_0001230901-mRNA-1">
    <property type="protein sequence ID" value="TCNE_0001230901-mRNA-1"/>
    <property type="gene ID" value="TCNE_0001230901"/>
</dbReference>
<gene>
    <name evidence="2" type="ORF">TCNE_LOCUS12309</name>
</gene>
<evidence type="ECO:0000313" key="3">
    <source>
        <dbReference type="Proteomes" id="UP000050794"/>
    </source>
</evidence>
<reference evidence="4" key="1">
    <citation type="submission" date="2016-06" db="UniProtKB">
        <authorList>
            <consortium name="WormBaseParasite"/>
        </authorList>
    </citation>
    <scope>IDENTIFICATION</scope>
</reference>
<reference evidence="2 3" key="2">
    <citation type="submission" date="2018-11" db="EMBL/GenBank/DDBJ databases">
        <authorList>
            <consortium name="Pathogen Informatics"/>
        </authorList>
    </citation>
    <scope>NUCLEOTIDE SEQUENCE [LARGE SCALE GENOMIC DNA]</scope>
</reference>
<proteinExistence type="predicted"/>
<dbReference type="EMBL" id="UYWY01021203">
    <property type="protein sequence ID" value="VDM43630.1"/>
    <property type="molecule type" value="Genomic_DNA"/>
</dbReference>
<name>A0A183UUY9_TOXCA</name>